<dbReference type="PANTHER" id="PTHR46361">
    <property type="entry name" value="ELECTRON CARRIER/ PROTEIN DISULFIDE OXIDOREDUCTASE"/>
    <property type="match status" value="1"/>
</dbReference>
<dbReference type="EMBL" id="CAICTM010001920">
    <property type="protein sequence ID" value="CAB9526982.1"/>
    <property type="molecule type" value="Genomic_DNA"/>
</dbReference>
<dbReference type="PANTHER" id="PTHR46361:SF3">
    <property type="entry name" value="ELECTRON CARRIER_ PROTEIN DISULFIDE OXIDOREDUCTASE"/>
    <property type="match status" value="1"/>
</dbReference>
<gene>
    <name evidence="4" type="ORF">SEMRO_1922_G305570.1</name>
</gene>
<feature type="compositionally biased region" description="Basic and acidic residues" evidence="1">
    <location>
        <begin position="639"/>
        <end position="650"/>
    </location>
</feature>
<sequence length="1300" mass="145783">MGVAPSILTVPSTSISRDIEALKALCPSRFRVEKPSSDATSNNNNNASSFAVLTDKNGSLTLILVAIPVPAANRLVANRVTFVLQEAELRSVVNRCEDMRLLTNLVTEPRPVSQQSNAFLTEAETFVITMAELSLPGGAGVALVSPSGAASRQELGQKLADSLTKSLPKGIARSKSISSNTKNSSKQLQPQQQPKQPKQQQPKQKQQQQPQKPRLTISSSPRRATPERRESFGTRRSSGSTPRISANSPHRSLSPCPATPSRQHQNFATATKFGGSPSCGLLHDRPSFPTLKINSLHLNGKYKTDFGVNARVSIPVETELFVGQMVFLIRPPDDTTNDANSYWNERVFANKKRRVMVQVQGKFKYEPKGIVFAGLEASKELRLGRLSKGLSGLFLKWAQDKSQNMYHSFGTEKEKARVVVPAHTFFDRVVVTPPGCKPPNILEPLNERQEEKDLRMKQQQKTCSEEYPYHPNPHDCLKNNNNNNPRDSVPESAEEDWNWNINDMYSMSFCTSNLDLPTWSLLDVPELGNLGLKALIGNSMLRFVMYENLTTPEKGGGHLQHYLRYAYVIQFKFLGSRTSNDAKQHDEEAFGILDWVQNKSLEKSANTTNNPSKKATGHNENAEDETEEKENDALALKTSESDKFPTDEREADVVVDKEYEEFLSDEADVAIPDQRPKLSSAPFDDLAVVDTLCPAWIEMCASQGKYTRAYAFNVNGRTVFRTPQSFRDLLGVGKYLVGDETEASMDRVCSPRLSSAERTRRLFGKMLEVALRGKNADSLKRMMELYSSQFLRRRETSFPEKEQSSNETKGIVARALSDRHWIEEWTEVSADRITFAHPDSRKLHFAINLECIVAVRSLESDEGPIIHNCCFMVVETLGRATYIMFATEADRKKCFDAIVKAATSVRNKKDSNNKPQLYLNLPREEFTRKSTMWACGNRLIMNTRQMSFRAPLPSELLDPLEVVEDALRKALHRDIEKSDAVFQSFLDRVAQLKNVCVNHLREDTRLAFFLNLYHVMVTHAALVVGATDSQYSLVNRFSCLSYQTCDDIFSISELEHCILRAQMTRLAPLVPSTNAKAPPAINSRLLKATSPFRTIPPVPFRFTTPNSKFCFALQKADFRLNFAINCGSTSNPAEIPIYSVEMLQQQLDEACKLYLHNHIAIKKRNKHYVCVLPRLCQWYAEDFGSTNYSVLKTLEPYVHHHERKILASSDFASLPITPKYLSFSFDCRKLVSKEEQFYTATGTLASSGSSEMSTVSSSVMSGPMTLSDGPISTDGENDIDSLLDFLMDDALEIPTVGQAF</sequence>
<evidence type="ECO:0000313" key="5">
    <source>
        <dbReference type="Proteomes" id="UP001153069"/>
    </source>
</evidence>
<feature type="domain" description="Domain of unknown function at the cortex 1" evidence="3">
    <location>
        <begin position="308"/>
        <end position="571"/>
    </location>
</feature>
<keyword evidence="5" id="KW-1185">Reference proteome</keyword>
<protein>
    <recommendedName>
        <fullName evidence="6">DUF547 domain-containing protein</fullName>
    </recommendedName>
</protein>
<feature type="region of interest" description="Disordered" evidence="1">
    <location>
        <begin position="472"/>
        <end position="493"/>
    </location>
</feature>
<evidence type="ECO:0000259" key="3">
    <source>
        <dbReference type="Pfam" id="PF08588"/>
    </source>
</evidence>
<organism evidence="4 5">
    <name type="scientific">Seminavis robusta</name>
    <dbReference type="NCBI Taxonomy" id="568900"/>
    <lineage>
        <taxon>Eukaryota</taxon>
        <taxon>Sar</taxon>
        <taxon>Stramenopiles</taxon>
        <taxon>Ochrophyta</taxon>
        <taxon>Bacillariophyta</taxon>
        <taxon>Bacillariophyceae</taxon>
        <taxon>Bacillariophycidae</taxon>
        <taxon>Naviculales</taxon>
        <taxon>Naviculaceae</taxon>
        <taxon>Seminavis</taxon>
    </lineage>
</organism>
<dbReference type="Pfam" id="PF04784">
    <property type="entry name" value="DUF547"/>
    <property type="match status" value="1"/>
</dbReference>
<feature type="region of interest" description="Disordered" evidence="1">
    <location>
        <begin position="166"/>
        <end position="263"/>
    </location>
</feature>
<evidence type="ECO:0008006" key="6">
    <source>
        <dbReference type="Google" id="ProtNLM"/>
    </source>
</evidence>
<dbReference type="InterPro" id="IPR006869">
    <property type="entry name" value="DUF547"/>
</dbReference>
<feature type="compositionally biased region" description="Polar residues" evidence="1">
    <location>
        <begin position="602"/>
        <end position="613"/>
    </location>
</feature>
<feature type="region of interest" description="Disordered" evidence="1">
    <location>
        <begin position="602"/>
        <end position="650"/>
    </location>
</feature>
<name>A0A9N8ETP1_9STRA</name>
<dbReference type="InterPro" id="IPR013897">
    <property type="entry name" value="Duc1"/>
</dbReference>
<dbReference type="OrthoDB" id="418495at2759"/>
<dbReference type="Pfam" id="PF08588">
    <property type="entry name" value="Duc1"/>
    <property type="match status" value="1"/>
</dbReference>
<accession>A0A9N8ETP1</accession>
<feature type="compositionally biased region" description="Polar residues" evidence="1">
    <location>
        <begin position="234"/>
        <end position="251"/>
    </location>
</feature>
<reference evidence="4" key="1">
    <citation type="submission" date="2020-06" db="EMBL/GenBank/DDBJ databases">
        <authorList>
            <consortium name="Plant Systems Biology data submission"/>
        </authorList>
    </citation>
    <scope>NUCLEOTIDE SEQUENCE</scope>
    <source>
        <strain evidence="4">D6</strain>
    </source>
</reference>
<evidence type="ECO:0000313" key="4">
    <source>
        <dbReference type="EMBL" id="CAB9526982.1"/>
    </source>
</evidence>
<dbReference type="Proteomes" id="UP001153069">
    <property type="component" value="Unassembled WGS sequence"/>
</dbReference>
<proteinExistence type="predicted"/>
<feature type="domain" description="DUF547" evidence="2">
    <location>
        <begin position="998"/>
        <end position="1155"/>
    </location>
</feature>
<feature type="compositionally biased region" description="Basic and acidic residues" evidence="1">
    <location>
        <begin position="224"/>
        <end position="233"/>
    </location>
</feature>
<comment type="caution">
    <text evidence="4">The sequence shown here is derived from an EMBL/GenBank/DDBJ whole genome shotgun (WGS) entry which is preliminary data.</text>
</comment>
<evidence type="ECO:0000256" key="1">
    <source>
        <dbReference type="SAM" id="MobiDB-lite"/>
    </source>
</evidence>
<feature type="compositionally biased region" description="Low complexity" evidence="1">
    <location>
        <begin position="174"/>
        <end position="213"/>
    </location>
</feature>
<evidence type="ECO:0000259" key="2">
    <source>
        <dbReference type="Pfam" id="PF04784"/>
    </source>
</evidence>